<evidence type="ECO:0008006" key="3">
    <source>
        <dbReference type="Google" id="ProtNLM"/>
    </source>
</evidence>
<gene>
    <name evidence="1" type="ORF">HCI99_06095</name>
</gene>
<name>A0A7X0XC51_9LIST</name>
<evidence type="ECO:0000313" key="2">
    <source>
        <dbReference type="Proteomes" id="UP000533953"/>
    </source>
</evidence>
<accession>A0A7X0XC51</accession>
<dbReference type="InterPro" id="IPR009660">
    <property type="entry name" value="Phage_A500_Gp15"/>
</dbReference>
<dbReference type="RefSeq" id="WP_185417149.1">
    <property type="nucleotide sequence ID" value="NZ_JAASTX010000006.1"/>
</dbReference>
<organism evidence="1 2">
    <name type="scientific">Listeria booriae</name>
    <dbReference type="NCBI Taxonomy" id="1552123"/>
    <lineage>
        <taxon>Bacteria</taxon>
        <taxon>Bacillati</taxon>
        <taxon>Bacillota</taxon>
        <taxon>Bacilli</taxon>
        <taxon>Bacillales</taxon>
        <taxon>Listeriaceae</taxon>
        <taxon>Listeria</taxon>
    </lineage>
</organism>
<comment type="caution">
    <text evidence="1">The sequence shown here is derived from an EMBL/GenBank/DDBJ whole genome shotgun (WGS) entry which is preliminary data.</text>
</comment>
<dbReference type="AlphaFoldDB" id="A0A7X0XC51"/>
<dbReference type="Pfam" id="PF06854">
    <property type="entry name" value="Phage_Gp15"/>
    <property type="match status" value="1"/>
</dbReference>
<evidence type="ECO:0000313" key="1">
    <source>
        <dbReference type="EMBL" id="MBC1491392.1"/>
    </source>
</evidence>
<dbReference type="EMBL" id="JAASTX010000006">
    <property type="protein sequence ID" value="MBC1491392.1"/>
    <property type="molecule type" value="Genomic_DNA"/>
</dbReference>
<reference evidence="1 2" key="1">
    <citation type="submission" date="2020-03" db="EMBL/GenBank/DDBJ databases">
        <title>Soil Listeria distribution.</title>
        <authorList>
            <person name="Liao J."/>
            <person name="Wiedmann M."/>
        </authorList>
    </citation>
    <scope>NUCLEOTIDE SEQUENCE [LARGE SCALE GENOMIC DNA]</scope>
    <source>
        <strain evidence="1 2">FSL L7-1547</strain>
    </source>
</reference>
<protein>
    <recommendedName>
        <fullName evidence="3">Bacteriophage Gp15 protein</fullName>
    </recommendedName>
</protein>
<proteinExistence type="predicted"/>
<dbReference type="Proteomes" id="UP000533953">
    <property type="component" value="Unassembled WGS sequence"/>
</dbReference>
<sequence length="217" mass="25381">MLSLSRSLENTVIIDDTEYNIDLSFDNVLLVYEAIADESLNPLATLLTVLKLLFVDDVPLKNDIDAQILIYKNIMETYIQENAMNQTNMQIAKEEKNLDEIEEEEEYFSLIQDANYIYASFLFDYKIDLIDMQGKLHWHKFKALLTSLSEQTMFSRVVNIRQQKIDKNMSKEEKESLRQQKEIFALEKSQSQLNFDAMDLAEKEAYARKMMQEGGDM</sequence>